<protein>
    <recommendedName>
        <fullName evidence="2">HNH nuclease domain-containing protein</fullName>
    </recommendedName>
</protein>
<reference evidence="1" key="1">
    <citation type="journal article" date="2015" name="Nature">
        <title>Complex archaea that bridge the gap between prokaryotes and eukaryotes.</title>
        <authorList>
            <person name="Spang A."/>
            <person name="Saw J.H."/>
            <person name="Jorgensen S.L."/>
            <person name="Zaremba-Niedzwiedzka K."/>
            <person name="Martijn J."/>
            <person name="Lind A.E."/>
            <person name="van Eijk R."/>
            <person name="Schleper C."/>
            <person name="Guy L."/>
            <person name="Ettema T.J."/>
        </authorList>
    </citation>
    <scope>NUCLEOTIDE SEQUENCE</scope>
</reference>
<evidence type="ECO:0000313" key="1">
    <source>
        <dbReference type="EMBL" id="KKK88604.1"/>
    </source>
</evidence>
<accession>A0A0F9BD71</accession>
<proteinExistence type="predicted"/>
<organism evidence="1">
    <name type="scientific">marine sediment metagenome</name>
    <dbReference type="NCBI Taxonomy" id="412755"/>
    <lineage>
        <taxon>unclassified sequences</taxon>
        <taxon>metagenomes</taxon>
        <taxon>ecological metagenomes</taxon>
    </lineage>
</organism>
<dbReference type="AlphaFoldDB" id="A0A0F9BD71"/>
<sequence length="235" mass="27915">KKGIGPFWTKRNRIVSVEKLFDGGNLKSITLKYMKKYGWENVRGYAWEQWTLKTPPKALLKMLENEQKQLNSKLRKKQKYRCFKCGKKLYEIDEDIPIRKWSKTCWRCKRETQVVSYTLEQNEFGSVIGSHENIDEIIKSEYFHVDKVFSKTLGGWLIGNKCYHCGAYQGKYYIEHELVWDAVLYYYDNSYDTVFPVERTLSPGYLMYLDGNKNNKDLNNLALLCLKCYKKSKIR</sequence>
<evidence type="ECO:0008006" key="2">
    <source>
        <dbReference type="Google" id="ProtNLM"/>
    </source>
</evidence>
<dbReference type="EMBL" id="LAZR01049878">
    <property type="protein sequence ID" value="KKK88604.1"/>
    <property type="molecule type" value="Genomic_DNA"/>
</dbReference>
<comment type="caution">
    <text evidence="1">The sequence shown here is derived from an EMBL/GenBank/DDBJ whole genome shotgun (WGS) entry which is preliminary data.</text>
</comment>
<feature type="non-terminal residue" evidence="1">
    <location>
        <position position="1"/>
    </location>
</feature>
<name>A0A0F9BD71_9ZZZZ</name>
<gene>
    <name evidence="1" type="ORF">LCGC14_2741480</name>
</gene>